<proteinExistence type="predicted"/>
<dbReference type="EMBL" id="FQUU01000015">
    <property type="protein sequence ID" value="SHF66448.1"/>
    <property type="molecule type" value="Genomic_DNA"/>
</dbReference>
<protein>
    <recommendedName>
        <fullName evidence="3">Response regulatory domain-containing protein</fullName>
    </recommendedName>
</protein>
<dbReference type="Gene3D" id="3.40.50.2300">
    <property type="match status" value="1"/>
</dbReference>
<dbReference type="Proteomes" id="UP000184048">
    <property type="component" value="Unassembled WGS sequence"/>
</dbReference>
<dbReference type="InterPro" id="IPR011006">
    <property type="entry name" value="CheY-like_superfamily"/>
</dbReference>
<evidence type="ECO:0000313" key="1">
    <source>
        <dbReference type="EMBL" id="SHF66448.1"/>
    </source>
</evidence>
<evidence type="ECO:0000313" key="2">
    <source>
        <dbReference type="Proteomes" id="UP000184048"/>
    </source>
</evidence>
<name>A0A1M5DHH4_9BACT</name>
<dbReference type="RefSeq" id="WP_072836372.1">
    <property type="nucleotide sequence ID" value="NZ_FQUU01000015.1"/>
</dbReference>
<organism evidence="1 2">
    <name type="scientific">Flavisolibacter ginsengisoli DSM 18119</name>
    <dbReference type="NCBI Taxonomy" id="1121884"/>
    <lineage>
        <taxon>Bacteria</taxon>
        <taxon>Pseudomonadati</taxon>
        <taxon>Bacteroidota</taxon>
        <taxon>Chitinophagia</taxon>
        <taxon>Chitinophagales</taxon>
        <taxon>Chitinophagaceae</taxon>
        <taxon>Flavisolibacter</taxon>
    </lineage>
</organism>
<accession>A0A1M5DHH4</accession>
<reference evidence="1 2" key="1">
    <citation type="submission" date="2016-11" db="EMBL/GenBank/DDBJ databases">
        <authorList>
            <person name="Jaros S."/>
            <person name="Januszkiewicz K."/>
            <person name="Wedrychowicz H."/>
        </authorList>
    </citation>
    <scope>NUCLEOTIDE SEQUENCE [LARGE SCALE GENOMIC DNA]</scope>
    <source>
        <strain evidence="1 2">DSM 18119</strain>
    </source>
</reference>
<evidence type="ECO:0008006" key="3">
    <source>
        <dbReference type="Google" id="ProtNLM"/>
    </source>
</evidence>
<dbReference type="SUPFAM" id="SSF52172">
    <property type="entry name" value="CheY-like"/>
    <property type="match status" value="1"/>
</dbReference>
<keyword evidence="2" id="KW-1185">Reference proteome</keyword>
<dbReference type="AlphaFoldDB" id="A0A1M5DHH4"/>
<sequence length="117" mass="13635">MFKRTRVLIVDSDLHNLSRIYLSLIHKGYKVEASEDGQEIIPRIERFKPSIMIIHAQTRNLTAGIYSYLEQCRKNIILVKNAEEPVPFSSYRLQVVTMPADINFFDKKIREILGIVE</sequence>
<gene>
    <name evidence="1" type="ORF">SAMN02745131_03228</name>
</gene>